<keyword evidence="2" id="KW-1185">Reference proteome</keyword>
<reference evidence="1 2" key="1">
    <citation type="submission" date="2018-04" db="EMBL/GenBank/DDBJ databases">
        <title>Genomic Encyclopedia of Archaeal and Bacterial Type Strains, Phase II (KMG-II): from individual species to whole genera.</title>
        <authorList>
            <person name="Goeker M."/>
        </authorList>
    </citation>
    <scope>NUCLEOTIDE SEQUENCE [LARGE SCALE GENOMIC DNA]</scope>
    <source>
        <strain evidence="1 2">DSM 29329</strain>
    </source>
</reference>
<gene>
    <name evidence="1" type="ORF">C8N44_10596</name>
</gene>
<dbReference type="AlphaFoldDB" id="A0A2T6B2D0"/>
<protein>
    <submittedName>
        <fullName evidence="1">Uncharacterized protein</fullName>
    </submittedName>
</protein>
<evidence type="ECO:0000313" key="2">
    <source>
        <dbReference type="Proteomes" id="UP000244069"/>
    </source>
</evidence>
<accession>A0A2T6B2D0</accession>
<proteinExistence type="predicted"/>
<organism evidence="1 2">
    <name type="scientific">Allosediminivita pacifica</name>
    <dbReference type="NCBI Taxonomy" id="1267769"/>
    <lineage>
        <taxon>Bacteria</taxon>
        <taxon>Pseudomonadati</taxon>
        <taxon>Pseudomonadota</taxon>
        <taxon>Alphaproteobacteria</taxon>
        <taxon>Rhodobacterales</taxon>
        <taxon>Paracoccaceae</taxon>
        <taxon>Allosediminivita</taxon>
    </lineage>
</organism>
<comment type="caution">
    <text evidence="1">The sequence shown here is derived from an EMBL/GenBank/DDBJ whole genome shotgun (WGS) entry which is preliminary data.</text>
</comment>
<dbReference type="EMBL" id="QBKN01000005">
    <property type="protein sequence ID" value="PTX50236.1"/>
    <property type="molecule type" value="Genomic_DNA"/>
</dbReference>
<sequence>MLPGMTREPTYPGGMNALLAQMENRRDAYGYAPGEGLPEAEVTLAPLAGRIVGDPAQDPTEAPPFRSSYHRKRFALRDEFEGQTELCFLNGLLIAHLRKRSWPGQAPGLFLRLWATYGGHLLVRLDPRWLVSSATTFGDHGETPAQRSVGLALSALFGTMKLYESERLYSGRRADEPFGLDTKADGPLPLKMDAAALRPGGLDVEMLGRLWREAERDPVIAPLAHHLLEMLVADRRTVLARLGAMRQSKERGAAPMEPEGLA</sequence>
<name>A0A2T6B2D0_9RHOB</name>
<evidence type="ECO:0000313" key="1">
    <source>
        <dbReference type="EMBL" id="PTX50236.1"/>
    </source>
</evidence>
<dbReference type="Proteomes" id="UP000244069">
    <property type="component" value="Unassembled WGS sequence"/>
</dbReference>